<dbReference type="InterPro" id="IPR012312">
    <property type="entry name" value="Hemerythrin-like"/>
</dbReference>
<keyword evidence="6" id="KW-1185">Reference proteome</keyword>
<evidence type="ECO:0000256" key="1">
    <source>
        <dbReference type="ARBA" id="ARBA00010587"/>
    </source>
</evidence>
<sequence length="156" mass="17008">MPALPWSDALELGLSFMDDTHKEFVDLLARCEEAGDDALPALWDELIAHTADHFGREDEWMLSTGFASGNCHSTQHKVVLHVLREGAASARDGDLRPARQMIQELAAWFPQHAQTMDAALALHLRGVGYDAETGEVREPERLPALEISGCGGASCS</sequence>
<reference evidence="5" key="1">
    <citation type="submission" date="2020-08" db="EMBL/GenBank/DDBJ databases">
        <title>Ramlibacter sp. USB13 16S ribosomal RNA gene genome sequencing and assembly.</title>
        <authorList>
            <person name="Kang M."/>
        </authorList>
    </citation>
    <scope>NUCLEOTIDE SEQUENCE</scope>
    <source>
        <strain evidence="5">USB13</strain>
    </source>
</reference>
<dbReference type="InterPro" id="IPR050669">
    <property type="entry name" value="Hemerythrin"/>
</dbReference>
<dbReference type="AlphaFoldDB" id="A0A923MU74"/>
<dbReference type="CDD" id="cd12107">
    <property type="entry name" value="Hemerythrin"/>
    <property type="match status" value="1"/>
</dbReference>
<proteinExistence type="inferred from homology"/>
<evidence type="ECO:0000313" key="5">
    <source>
        <dbReference type="EMBL" id="MBC5784264.1"/>
    </source>
</evidence>
<comment type="caution">
    <text evidence="5">The sequence shown here is derived from an EMBL/GenBank/DDBJ whole genome shotgun (WGS) entry which is preliminary data.</text>
</comment>
<evidence type="ECO:0000313" key="6">
    <source>
        <dbReference type="Proteomes" id="UP000608513"/>
    </source>
</evidence>
<feature type="domain" description="Hemerythrin-like" evidence="4">
    <location>
        <begin position="13"/>
        <end position="119"/>
    </location>
</feature>
<protein>
    <submittedName>
        <fullName evidence="5">Hemerythrin domain-containing protein</fullName>
    </submittedName>
</protein>
<dbReference type="RefSeq" id="WP_187077014.1">
    <property type="nucleotide sequence ID" value="NZ_JACORT010000006.1"/>
</dbReference>
<keyword evidence="3" id="KW-0408">Iron</keyword>
<accession>A0A923MU74</accession>
<gene>
    <name evidence="5" type="ORF">H8N03_15030</name>
</gene>
<dbReference type="InterPro" id="IPR035938">
    <property type="entry name" value="Hemerythrin-like_sf"/>
</dbReference>
<dbReference type="InterPro" id="IPR012827">
    <property type="entry name" value="Hemerythrin_metal-bd"/>
</dbReference>
<dbReference type="SUPFAM" id="SSF47188">
    <property type="entry name" value="Hemerythrin-like"/>
    <property type="match status" value="1"/>
</dbReference>
<dbReference type="Gene3D" id="1.20.120.50">
    <property type="entry name" value="Hemerythrin-like"/>
    <property type="match status" value="1"/>
</dbReference>
<dbReference type="PANTHER" id="PTHR37164:SF1">
    <property type="entry name" value="BACTERIOHEMERYTHRIN"/>
    <property type="match status" value="1"/>
</dbReference>
<dbReference type="NCBIfam" id="TIGR02481">
    <property type="entry name" value="hemeryth_dom"/>
    <property type="match status" value="1"/>
</dbReference>
<dbReference type="EMBL" id="JACORT010000006">
    <property type="protein sequence ID" value="MBC5784264.1"/>
    <property type="molecule type" value="Genomic_DNA"/>
</dbReference>
<comment type="similarity">
    <text evidence="1">Belongs to the hemerythrin family.</text>
</comment>
<dbReference type="GO" id="GO:0046872">
    <property type="term" value="F:metal ion binding"/>
    <property type="evidence" value="ECO:0007669"/>
    <property type="project" value="UniProtKB-KW"/>
</dbReference>
<dbReference type="Proteomes" id="UP000608513">
    <property type="component" value="Unassembled WGS sequence"/>
</dbReference>
<evidence type="ECO:0000259" key="4">
    <source>
        <dbReference type="Pfam" id="PF01814"/>
    </source>
</evidence>
<dbReference type="PANTHER" id="PTHR37164">
    <property type="entry name" value="BACTERIOHEMERYTHRIN"/>
    <property type="match status" value="1"/>
</dbReference>
<evidence type="ECO:0000256" key="2">
    <source>
        <dbReference type="ARBA" id="ARBA00022723"/>
    </source>
</evidence>
<name>A0A923MU74_9BURK</name>
<dbReference type="Pfam" id="PF01814">
    <property type="entry name" value="Hemerythrin"/>
    <property type="match status" value="1"/>
</dbReference>
<keyword evidence="2" id="KW-0479">Metal-binding</keyword>
<organism evidence="5 6">
    <name type="scientific">Ramlibacter cellulosilyticus</name>
    <dbReference type="NCBI Taxonomy" id="2764187"/>
    <lineage>
        <taxon>Bacteria</taxon>
        <taxon>Pseudomonadati</taxon>
        <taxon>Pseudomonadota</taxon>
        <taxon>Betaproteobacteria</taxon>
        <taxon>Burkholderiales</taxon>
        <taxon>Comamonadaceae</taxon>
        <taxon>Ramlibacter</taxon>
    </lineage>
</organism>
<evidence type="ECO:0000256" key="3">
    <source>
        <dbReference type="ARBA" id="ARBA00023004"/>
    </source>
</evidence>